<keyword evidence="4" id="KW-1185">Reference proteome</keyword>
<dbReference type="GO" id="GO:0000166">
    <property type="term" value="F:nucleotide binding"/>
    <property type="evidence" value="ECO:0007669"/>
    <property type="project" value="InterPro"/>
</dbReference>
<dbReference type="InterPro" id="IPR050463">
    <property type="entry name" value="Gfo/Idh/MocA_oxidrdct_glycsds"/>
</dbReference>
<feature type="domain" description="Gfo/Idh/MocA-like oxidoreductase N-terminal" evidence="1">
    <location>
        <begin position="29"/>
        <end position="154"/>
    </location>
</feature>
<dbReference type="Pfam" id="PF19051">
    <property type="entry name" value="GFO_IDH_MocA_C2"/>
    <property type="match status" value="1"/>
</dbReference>
<proteinExistence type="predicted"/>
<dbReference type="PANTHER" id="PTHR43818">
    <property type="entry name" value="BCDNA.GH03377"/>
    <property type="match status" value="1"/>
</dbReference>
<evidence type="ECO:0000259" key="2">
    <source>
        <dbReference type="Pfam" id="PF19051"/>
    </source>
</evidence>
<dbReference type="PANTHER" id="PTHR43818:SF5">
    <property type="entry name" value="OXIDOREDUCTASE FAMILY PROTEIN"/>
    <property type="match status" value="1"/>
</dbReference>
<dbReference type="SUPFAM" id="SSF51735">
    <property type="entry name" value="NAD(P)-binding Rossmann-fold domains"/>
    <property type="match status" value="1"/>
</dbReference>
<evidence type="ECO:0000313" key="4">
    <source>
        <dbReference type="Proteomes" id="UP000321513"/>
    </source>
</evidence>
<feature type="domain" description="Gfo/Idh/MocA-like oxidoreductase bacterial type C-terminal" evidence="2">
    <location>
        <begin position="199"/>
        <end position="420"/>
    </location>
</feature>
<sequence>MVGASLLVSAINNQAFAIFKNRVMPSDQINIGAIGINGMGWADVSAALKVPGVNLVAVCDVDKNVIDKRMADLAKMKVDASKVKVYSDYRSLLDQKDIDAVIIGTPDHWHALIMMHACEAGKDVYVEKPVGNSIGECQAMVAAQQRYNKVVQAGQWQRSQQHFKDAVDFVHSGQLGNIRTVKVWCYLDWARPAPVIPDSAPPAGVDYTKWLGPAPIRPFNANRFHFNFRWFWDYAGGLMTDWGVHLLDYGLLGMKASLPHSVSALGGRFAYPDLFEETPDTLTTTYEFEDFNMIWDSALGINNGPYNREHGIAYIGNNGTLILNREGWEVIEERQGKNKVSKPLVKPSDNGLDKHLVNFIDVIKSRKMEDLHCSIQAGAHIATVAQMGNTAYRSGQKLVWDSAKSKFTDKDINSKYLTKQYHNGYKLPKV</sequence>
<evidence type="ECO:0000313" key="3">
    <source>
        <dbReference type="EMBL" id="GEO09097.1"/>
    </source>
</evidence>
<dbReference type="Proteomes" id="UP000321513">
    <property type="component" value="Unassembled WGS sequence"/>
</dbReference>
<gene>
    <name evidence="3" type="ORF">SAE01_15930</name>
</gene>
<dbReference type="InterPro" id="IPR000683">
    <property type="entry name" value="Gfo/Idh/MocA-like_OxRdtase_N"/>
</dbReference>
<accession>A0A512BB94</accession>
<name>A0A512BB94_9BACT</name>
<dbReference type="EMBL" id="BJYT01000005">
    <property type="protein sequence ID" value="GEO09097.1"/>
    <property type="molecule type" value="Genomic_DNA"/>
</dbReference>
<dbReference type="InterPro" id="IPR036291">
    <property type="entry name" value="NAD(P)-bd_dom_sf"/>
</dbReference>
<comment type="caution">
    <text evidence="3">The sequence shown here is derived from an EMBL/GenBank/DDBJ whole genome shotgun (WGS) entry which is preliminary data.</text>
</comment>
<dbReference type="AlphaFoldDB" id="A0A512BB94"/>
<dbReference type="InterPro" id="IPR043906">
    <property type="entry name" value="Gfo/Idh/MocA_OxRdtase_bact_C"/>
</dbReference>
<evidence type="ECO:0000259" key="1">
    <source>
        <dbReference type="Pfam" id="PF01408"/>
    </source>
</evidence>
<dbReference type="Gene3D" id="3.30.360.10">
    <property type="entry name" value="Dihydrodipicolinate Reductase, domain 2"/>
    <property type="match status" value="1"/>
</dbReference>
<dbReference type="Pfam" id="PF01408">
    <property type="entry name" value="GFO_IDH_MocA"/>
    <property type="match status" value="1"/>
</dbReference>
<organism evidence="3 4">
    <name type="scientific">Segetibacter aerophilus</name>
    <dbReference type="NCBI Taxonomy" id="670293"/>
    <lineage>
        <taxon>Bacteria</taxon>
        <taxon>Pseudomonadati</taxon>
        <taxon>Bacteroidota</taxon>
        <taxon>Chitinophagia</taxon>
        <taxon>Chitinophagales</taxon>
        <taxon>Chitinophagaceae</taxon>
        <taxon>Segetibacter</taxon>
    </lineage>
</organism>
<dbReference type="SUPFAM" id="SSF55347">
    <property type="entry name" value="Glyceraldehyde-3-phosphate dehydrogenase-like, C-terminal domain"/>
    <property type="match status" value="1"/>
</dbReference>
<protein>
    <submittedName>
        <fullName evidence="3">NADH-dependent dehydrogenase</fullName>
    </submittedName>
</protein>
<reference evidence="3 4" key="1">
    <citation type="submission" date="2019-07" db="EMBL/GenBank/DDBJ databases">
        <title>Whole genome shotgun sequence of Segetibacter aerophilus NBRC 106135.</title>
        <authorList>
            <person name="Hosoyama A."/>
            <person name="Uohara A."/>
            <person name="Ohji S."/>
            <person name="Ichikawa N."/>
        </authorList>
    </citation>
    <scope>NUCLEOTIDE SEQUENCE [LARGE SCALE GENOMIC DNA]</scope>
    <source>
        <strain evidence="3 4">NBRC 106135</strain>
    </source>
</reference>
<dbReference type="Gene3D" id="3.40.50.720">
    <property type="entry name" value="NAD(P)-binding Rossmann-like Domain"/>
    <property type="match status" value="1"/>
</dbReference>